<evidence type="ECO:0000259" key="13">
    <source>
        <dbReference type="PROSITE" id="PS50991"/>
    </source>
</evidence>
<dbReference type="NCBIfam" id="NF002086">
    <property type="entry name" value="PRK00915.1-3"/>
    <property type="match status" value="1"/>
</dbReference>
<evidence type="ECO:0000256" key="12">
    <source>
        <dbReference type="SAM" id="MobiDB-lite"/>
    </source>
</evidence>
<dbReference type="EC" id="2.3.3.13" evidence="3 11"/>
<keyword evidence="6 11" id="KW-0028">Amino-acid biosynthesis</keyword>
<feature type="domain" description="Pyruvate carboxyltransferase" evidence="13">
    <location>
        <begin position="27"/>
        <end position="289"/>
    </location>
</feature>
<dbReference type="InterPro" id="IPR013709">
    <property type="entry name" value="2-isopropylmalate_synth_dimer"/>
</dbReference>
<keyword evidence="9 11" id="KW-0464">Manganese</keyword>
<accession>A0ABM7X6L1</accession>
<evidence type="ECO:0000313" key="14">
    <source>
        <dbReference type="EMBL" id="BDG07441.1"/>
    </source>
</evidence>
<keyword evidence="7 11" id="KW-0808">Transferase</keyword>
<name>A0ABM7X6L1_9BACT</name>
<keyword evidence="11" id="KW-0963">Cytoplasm</keyword>
<organism evidence="14 15">
    <name type="scientific">Anaeromyxobacter paludicola</name>
    <dbReference type="NCBI Taxonomy" id="2918171"/>
    <lineage>
        <taxon>Bacteria</taxon>
        <taxon>Pseudomonadati</taxon>
        <taxon>Myxococcota</taxon>
        <taxon>Myxococcia</taxon>
        <taxon>Myxococcales</taxon>
        <taxon>Cystobacterineae</taxon>
        <taxon>Anaeromyxobacteraceae</taxon>
        <taxon>Anaeromyxobacter</taxon>
    </lineage>
</organism>
<evidence type="ECO:0000256" key="9">
    <source>
        <dbReference type="ARBA" id="ARBA00023211"/>
    </source>
</evidence>
<dbReference type="PROSITE" id="PS00815">
    <property type="entry name" value="AIPM_HOMOCIT_SYNTH_1"/>
    <property type="match status" value="1"/>
</dbReference>
<dbReference type="PROSITE" id="PS50991">
    <property type="entry name" value="PYR_CT"/>
    <property type="match status" value="1"/>
</dbReference>
<dbReference type="InterPro" id="IPR036230">
    <property type="entry name" value="LeuA_allosteric_dom_sf"/>
</dbReference>
<evidence type="ECO:0000256" key="1">
    <source>
        <dbReference type="ARBA" id="ARBA00004689"/>
    </source>
</evidence>
<evidence type="ECO:0000256" key="4">
    <source>
        <dbReference type="ARBA" id="ARBA00018198"/>
    </source>
</evidence>
<keyword evidence="8 11" id="KW-0479">Metal-binding</keyword>
<dbReference type="InterPro" id="IPR005671">
    <property type="entry name" value="LeuA_bact_synth"/>
</dbReference>
<evidence type="ECO:0000256" key="5">
    <source>
        <dbReference type="ARBA" id="ARBA00022430"/>
    </source>
</evidence>
<dbReference type="Pfam" id="PF08502">
    <property type="entry name" value="LeuA_dimer"/>
    <property type="match status" value="1"/>
</dbReference>
<dbReference type="CDD" id="cd07940">
    <property type="entry name" value="DRE_TIM_IPMS"/>
    <property type="match status" value="1"/>
</dbReference>
<dbReference type="PROSITE" id="PS00816">
    <property type="entry name" value="AIPM_HOMOCIT_SYNTH_2"/>
    <property type="match status" value="1"/>
</dbReference>
<comment type="subunit">
    <text evidence="11">Homodimer.</text>
</comment>
<comment type="pathway">
    <text evidence="1 11">Amino-acid biosynthesis; L-leucine biosynthesis; L-leucine from 3-methyl-2-oxobutanoate: step 1/4.</text>
</comment>
<dbReference type="Pfam" id="PF00682">
    <property type="entry name" value="HMGL-like"/>
    <property type="match status" value="1"/>
</dbReference>
<sequence length="541" mass="58097">MIHTLLRPMPGRSGEGETVTEAASNRVVIFDTTLRDGEQSPGASMDLGQKLQIAKALEALGVDVIEAGFAAASPGDLEAIQGVSRHVSGPIICSLARCTQGDIDASWKALQDAPRRRIHVFLATSPIHRDFKLKLAKEEIVKRAVEGVRRARERFDDVEFSPEDAARTELEFLAEVVERAIEAGATTVNIPDTVGYALPQTYAETIRYLRAHVRGIERAVISVHCHNDLGLAVANSLAGVLEGARQVECTINGIGERAGNASLEEVVMAVRTRRDVLKVETGIRTDRLYPTSRLLSQVTGLAVQRNKAIVGQNAFAHEAGIHQHGMLTHRETYEIMRPEEVGFARSSLVLGKHSGRHALKERLAALGYGLDDKQLDLVFADFKTLADKKKDIYDADLEALVIHGQVLGAGARKWELAALSTTSGTGTLPAASIALTDAGGERHQAASAGDGPVDAVFKAIERITGVSVKLRDYSIASVTTGEDAQGEVVLEVEHETGVYRGRALSTDIIEGSARALLDVVNRIAVRAGAQSPAGREEMGTV</sequence>
<dbReference type="SUPFAM" id="SSF51569">
    <property type="entry name" value="Aldolase"/>
    <property type="match status" value="1"/>
</dbReference>
<evidence type="ECO:0000256" key="11">
    <source>
        <dbReference type="HAMAP-Rule" id="MF_01025"/>
    </source>
</evidence>
<proteinExistence type="inferred from homology"/>
<dbReference type="Proteomes" id="UP001162734">
    <property type="component" value="Chromosome"/>
</dbReference>
<dbReference type="InterPro" id="IPR013785">
    <property type="entry name" value="Aldolase_TIM"/>
</dbReference>
<keyword evidence="15" id="KW-1185">Reference proteome</keyword>
<gene>
    <name evidence="14" type="primary">leuA_1</name>
    <name evidence="11" type="synonym">leuA</name>
    <name evidence="14" type="ORF">AMPC_05540</name>
</gene>
<dbReference type="Gene3D" id="3.20.20.70">
    <property type="entry name" value="Aldolase class I"/>
    <property type="match status" value="1"/>
</dbReference>
<dbReference type="Pfam" id="PF22617">
    <property type="entry name" value="HCS_D2"/>
    <property type="match status" value="1"/>
</dbReference>
<evidence type="ECO:0000256" key="3">
    <source>
        <dbReference type="ARBA" id="ARBA00012973"/>
    </source>
</evidence>
<feature type="binding site" evidence="11">
    <location>
        <position position="36"/>
    </location>
    <ligand>
        <name>Mn(2+)</name>
        <dbReference type="ChEBI" id="CHEBI:29035"/>
    </ligand>
</feature>
<feature type="binding site" evidence="11">
    <location>
        <position position="224"/>
    </location>
    <ligand>
        <name>Mn(2+)</name>
        <dbReference type="ChEBI" id="CHEBI:29035"/>
    </ligand>
</feature>
<feature type="region of interest" description="Regulatory domain" evidence="11">
    <location>
        <begin position="415"/>
        <end position="541"/>
    </location>
</feature>
<evidence type="ECO:0000256" key="8">
    <source>
        <dbReference type="ARBA" id="ARBA00022723"/>
    </source>
</evidence>
<keyword evidence="5 11" id="KW-0432">Leucine biosynthesis</keyword>
<keyword evidence="10 11" id="KW-0100">Branched-chain amino acid biosynthesis</keyword>
<dbReference type="Gene3D" id="3.30.160.270">
    <property type="match status" value="1"/>
</dbReference>
<dbReference type="InterPro" id="IPR054691">
    <property type="entry name" value="LeuA/HCS_post-cat"/>
</dbReference>
<evidence type="ECO:0000313" key="15">
    <source>
        <dbReference type="Proteomes" id="UP001162734"/>
    </source>
</evidence>
<comment type="catalytic activity">
    <reaction evidence="11">
        <text>3-methyl-2-oxobutanoate + acetyl-CoA + H2O = (2S)-2-isopropylmalate + CoA + H(+)</text>
        <dbReference type="Rhea" id="RHEA:21524"/>
        <dbReference type="ChEBI" id="CHEBI:1178"/>
        <dbReference type="ChEBI" id="CHEBI:11851"/>
        <dbReference type="ChEBI" id="CHEBI:15377"/>
        <dbReference type="ChEBI" id="CHEBI:15378"/>
        <dbReference type="ChEBI" id="CHEBI:57287"/>
        <dbReference type="ChEBI" id="CHEBI:57288"/>
        <dbReference type="EC" id="2.3.3.13"/>
    </reaction>
</comment>
<feature type="region of interest" description="Disordered" evidence="12">
    <location>
        <begin position="1"/>
        <end position="20"/>
    </location>
</feature>
<dbReference type="NCBIfam" id="TIGR00973">
    <property type="entry name" value="leuA_bact"/>
    <property type="match status" value="1"/>
</dbReference>
<dbReference type="SUPFAM" id="SSF110921">
    <property type="entry name" value="2-isopropylmalate synthase LeuA, allosteric (dimerisation) domain"/>
    <property type="match status" value="1"/>
</dbReference>
<comment type="cofactor">
    <cofactor evidence="11">
        <name>Mn(2+)</name>
        <dbReference type="ChEBI" id="CHEBI:29035"/>
    </cofactor>
</comment>
<evidence type="ECO:0000256" key="10">
    <source>
        <dbReference type="ARBA" id="ARBA00023304"/>
    </source>
</evidence>
<evidence type="ECO:0000256" key="2">
    <source>
        <dbReference type="ARBA" id="ARBA00009396"/>
    </source>
</evidence>
<comment type="function">
    <text evidence="11">Catalyzes the condensation of the acetyl group of acetyl-CoA with 3-methyl-2-oxobutanoate (2-ketoisovalerate) to form 3-carboxy-3-hydroxy-4-methylpentanoate (2-isopropylmalate).</text>
</comment>
<evidence type="ECO:0000256" key="6">
    <source>
        <dbReference type="ARBA" id="ARBA00022605"/>
    </source>
</evidence>
<feature type="binding site" evidence="11">
    <location>
        <position position="260"/>
    </location>
    <ligand>
        <name>Mn(2+)</name>
        <dbReference type="ChEBI" id="CHEBI:29035"/>
    </ligand>
</feature>
<comment type="similarity">
    <text evidence="2 11">Belongs to the alpha-IPM synthase/homocitrate synthase family. LeuA type 1 subfamily.</text>
</comment>
<dbReference type="InterPro" id="IPR002034">
    <property type="entry name" value="AIPM/Hcit_synth_CS"/>
</dbReference>
<dbReference type="HAMAP" id="MF_01025">
    <property type="entry name" value="LeuA_type1"/>
    <property type="match status" value="1"/>
</dbReference>
<protein>
    <recommendedName>
        <fullName evidence="4 11">2-isopropylmalate synthase</fullName>
        <ecNumber evidence="3 11">2.3.3.13</ecNumber>
    </recommendedName>
    <alternativeName>
        <fullName evidence="11">Alpha-IPM synthase</fullName>
    </alternativeName>
    <alternativeName>
        <fullName evidence="11">Alpha-isopropylmalate synthase</fullName>
    </alternativeName>
</protein>
<dbReference type="PANTHER" id="PTHR10277:SF9">
    <property type="entry name" value="2-ISOPROPYLMALATE SYNTHASE 1, CHLOROPLASTIC-RELATED"/>
    <property type="match status" value="1"/>
</dbReference>
<dbReference type="InterPro" id="IPR050073">
    <property type="entry name" value="2-IPM_HCS-like"/>
</dbReference>
<evidence type="ECO:0000256" key="7">
    <source>
        <dbReference type="ARBA" id="ARBA00022679"/>
    </source>
</evidence>
<dbReference type="InterPro" id="IPR000891">
    <property type="entry name" value="PYR_CT"/>
</dbReference>
<dbReference type="EMBL" id="AP025592">
    <property type="protein sequence ID" value="BDG07441.1"/>
    <property type="molecule type" value="Genomic_DNA"/>
</dbReference>
<dbReference type="Gene3D" id="1.10.238.260">
    <property type="match status" value="1"/>
</dbReference>
<feature type="binding site" evidence="11">
    <location>
        <position position="226"/>
    </location>
    <ligand>
        <name>Mn(2+)</name>
        <dbReference type="ChEBI" id="CHEBI:29035"/>
    </ligand>
</feature>
<dbReference type="SMART" id="SM00917">
    <property type="entry name" value="LeuA_dimer"/>
    <property type="match status" value="1"/>
</dbReference>
<dbReference type="PANTHER" id="PTHR10277">
    <property type="entry name" value="HOMOCITRATE SYNTHASE-RELATED"/>
    <property type="match status" value="1"/>
</dbReference>
<reference evidence="15" key="1">
    <citation type="journal article" date="2022" name="Int. J. Syst. Evol. Microbiol.">
        <title>Anaeromyxobacter oryzae sp. nov., Anaeromyxobacter diazotrophicus sp. nov. and Anaeromyxobacter paludicola sp. nov., isolated from paddy soils.</title>
        <authorList>
            <person name="Itoh H."/>
            <person name="Xu Z."/>
            <person name="Mise K."/>
            <person name="Masuda Y."/>
            <person name="Ushijima N."/>
            <person name="Hayakawa C."/>
            <person name="Shiratori Y."/>
            <person name="Senoo K."/>
        </authorList>
    </citation>
    <scope>NUCLEOTIDE SEQUENCE [LARGE SCALE GENOMIC DNA]</scope>
    <source>
        <strain evidence="15">Red630</strain>
    </source>
</reference>